<evidence type="ECO:0000256" key="2">
    <source>
        <dbReference type="ARBA" id="ARBA00023242"/>
    </source>
</evidence>
<dbReference type="InterPro" id="IPR021858">
    <property type="entry name" value="Fun_TF"/>
</dbReference>
<accession>A0A8H3H6X7</accession>
<dbReference type="InterPro" id="IPR036864">
    <property type="entry name" value="Zn2-C6_fun-type_DNA-bd_sf"/>
</dbReference>
<keyword evidence="2" id="KW-0539">Nucleus</keyword>
<dbReference type="GO" id="GO:0000981">
    <property type="term" value="F:DNA-binding transcription factor activity, RNA polymerase II-specific"/>
    <property type="evidence" value="ECO:0007669"/>
    <property type="project" value="InterPro"/>
</dbReference>
<dbReference type="PANTHER" id="PTHR37534">
    <property type="entry name" value="TRANSCRIPTIONAL ACTIVATOR PROTEIN UGA3"/>
    <property type="match status" value="1"/>
</dbReference>
<evidence type="ECO:0000256" key="1">
    <source>
        <dbReference type="ARBA" id="ARBA00004123"/>
    </source>
</evidence>
<comment type="subcellular location">
    <subcellularLocation>
        <location evidence="1">Nucleus</location>
    </subcellularLocation>
</comment>
<evidence type="ECO:0000313" key="4">
    <source>
        <dbReference type="EMBL" id="CAE6489433.1"/>
    </source>
</evidence>
<dbReference type="CDD" id="cd00067">
    <property type="entry name" value="GAL4"/>
    <property type="match status" value="1"/>
</dbReference>
<dbReference type="PROSITE" id="PS00463">
    <property type="entry name" value="ZN2_CY6_FUNGAL_1"/>
    <property type="match status" value="1"/>
</dbReference>
<dbReference type="PANTHER" id="PTHR37534:SF46">
    <property type="entry name" value="ZN(II)2CYS6 TRANSCRIPTION FACTOR (EUROFUNG)"/>
    <property type="match status" value="1"/>
</dbReference>
<proteinExistence type="predicted"/>
<dbReference type="GO" id="GO:0008270">
    <property type="term" value="F:zinc ion binding"/>
    <property type="evidence" value="ECO:0007669"/>
    <property type="project" value="InterPro"/>
</dbReference>
<dbReference type="GO" id="GO:0005634">
    <property type="term" value="C:nucleus"/>
    <property type="evidence" value="ECO:0007669"/>
    <property type="project" value="UniProtKB-SubCell"/>
</dbReference>
<reference evidence="4" key="1">
    <citation type="submission" date="2021-01" db="EMBL/GenBank/DDBJ databases">
        <authorList>
            <person name="Kaushik A."/>
        </authorList>
    </citation>
    <scope>NUCLEOTIDE SEQUENCE</scope>
    <source>
        <strain evidence="4">AG4-R118</strain>
    </source>
</reference>
<dbReference type="EMBL" id="CAJMWX010001452">
    <property type="protein sequence ID" value="CAE6489433.1"/>
    <property type="molecule type" value="Genomic_DNA"/>
</dbReference>
<dbReference type="Pfam" id="PF00172">
    <property type="entry name" value="Zn_clus"/>
    <property type="match status" value="1"/>
</dbReference>
<dbReference type="Gene3D" id="4.10.240.10">
    <property type="entry name" value="Zn(2)-C6 fungal-type DNA-binding domain"/>
    <property type="match status" value="1"/>
</dbReference>
<dbReference type="SUPFAM" id="SSF57701">
    <property type="entry name" value="Zn2/Cys6 DNA-binding domain"/>
    <property type="match status" value="1"/>
</dbReference>
<name>A0A8H3H6X7_9AGAM</name>
<dbReference type="InterPro" id="IPR001138">
    <property type="entry name" value="Zn2Cys6_DnaBD"/>
</dbReference>
<dbReference type="Proteomes" id="UP000663888">
    <property type="component" value="Unassembled WGS sequence"/>
</dbReference>
<sequence>MTFVRSRTGCFACKTKRKKCDETKPHCLRCRKARIQCPGYTYIHDPTKPYRKPRTLPAPRTVLGRSRATAHQEPPINAEETSLYLGNQLPTINDPVGVQVSNNTMGPSVTENFEKRHEIMDISNPWVFISSFSGSLQHSSVDFATSHRLAIDTPNPVPVLPSPSMIATTPMTFGQAGLLGSLLSLGQPPYSNALAEHSQPTIDLLSNAPPDLGGHDGITVHDDEDPESVISVMCRQPVMDRTTASNALPFLLQGYAKWIHRMAFEPLKATGMARDLVFSHFEDGGQSRWIITLLANIGSRIGSVEIMEGAHISTMMSALQTTVRARLGTVKAHRSPKRLELVKALDCALETLVMHFFISPVSEVVALRLEAAPVFRQLCPEPPGSPINLPLLLQHPLGCLRHYAHIDILFSNGMDIPTLFRYEVPRPNSHPSSPLPSVPAIQGDDIIQWLHGMPNQLSLLFATMKLMRHDGLIPDREMVASLEQDIRDVPAFTNSSSERFLSIVRFVVRECWRQVAFVYLYMAVCGDPCDTPRVNTALKRFVKLLRGMKPGRFPDEFLVITFLFMSPAAQQKRDRDIIRQRFLGLYTLGRTFHVNNSILCVIEDYWARADTERRPTMWSDIGVSRKRVLGV</sequence>
<organism evidence="4 5">
    <name type="scientific">Rhizoctonia solani</name>
    <dbReference type="NCBI Taxonomy" id="456999"/>
    <lineage>
        <taxon>Eukaryota</taxon>
        <taxon>Fungi</taxon>
        <taxon>Dikarya</taxon>
        <taxon>Basidiomycota</taxon>
        <taxon>Agaricomycotina</taxon>
        <taxon>Agaricomycetes</taxon>
        <taxon>Cantharellales</taxon>
        <taxon>Ceratobasidiaceae</taxon>
        <taxon>Rhizoctonia</taxon>
    </lineage>
</organism>
<gene>
    <name evidence="4" type="ORF">RDB_LOCUS137056</name>
</gene>
<feature type="domain" description="Zn(2)-C6 fungal-type" evidence="3">
    <location>
        <begin position="9"/>
        <end position="37"/>
    </location>
</feature>
<comment type="caution">
    <text evidence="4">The sequence shown here is derived from an EMBL/GenBank/DDBJ whole genome shotgun (WGS) entry which is preliminary data.</text>
</comment>
<dbReference type="SMART" id="SM00066">
    <property type="entry name" value="GAL4"/>
    <property type="match status" value="1"/>
</dbReference>
<dbReference type="PROSITE" id="PS50048">
    <property type="entry name" value="ZN2_CY6_FUNGAL_2"/>
    <property type="match status" value="1"/>
</dbReference>
<evidence type="ECO:0000259" key="3">
    <source>
        <dbReference type="PROSITE" id="PS50048"/>
    </source>
</evidence>
<dbReference type="Pfam" id="PF11951">
    <property type="entry name" value="Fungal_trans_2"/>
    <property type="match status" value="1"/>
</dbReference>
<protein>
    <recommendedName>
        <fullName evidence="3">Zn(2)-C6 fungal-type domain-containing protein</fullName>
    </recommendedName>
</protein>
<evidence type="ECO:0000313" key="5">
    <source>
        <dbReference type="Proteomes" id="UP000663888"/>
    </source>
</evidence>
<dbReference type="AlphaFoldDB" id="A0A8H3H6X7"/>